<name>A0A843WYZ3_COLES</name>
<reference evidence="1" key="1">
    <citation type="submission" date="2017-07" db="EMBL/GenBank/DDBJ databases">
        <title>Taro Niue Genome Assembly and Annotation.</title>
        <authorList>
            <person name="Atibalentja N."/>
            <person name="Keating K."/>
            <person name="Fields C.J."/>
        </authorList>
    </citation>
    <scope>NUCLEOTIDE SEQUENCE</scope>
    <source>
        <strain evidence="1">Niue_2</strain>
        <tissue evidence="1">Leaf</tissue>
    </source>
</reference>
<evidence type="ECO:0000313" key="1">
    <source>
        <dbReference type="EMBL" id="MQM09284.1"/>
    </source>
</evidence>
<organism evidence="1 2">
    <name type="scientific">Colocasia esculenta</name>
    <name type="common">Wild taro</name>
    <name type="synonym">Arum esculentum</name>
    <dbReference type="NCBI Taxonomy" id="4460"/>
    <lineage>
        <taxon>Eukaryota</taxon>
        <taxon>Viridiplantae</taxon>
        <taxon>Streptophyta</taxon>
        <taxon>Embryophyta</taxon>
        <taxon>Tracheophyta</taxon>
        <taxon>Spermatophyta</taxon>
        <taxon>Magnoliopsida</taxon>
        <taxon>Liliopsida</taxon>
        <taxon>Araceae</taxon>
        <taxon>Aroideae</taxon>
        <taxon>Colocasieae</taxon>
        <taxon>Colocasia</taxon>
    </lineage>
</organism>
<dbReference type="Proteomes" id="UP000652761">
    <property type="component" value="Unassembled WGS sequence"/>
</dbReference>
<proteinExistence type="predicted"/>
<protein>
    <submittedName>
        <fullName evidence="1">Uncharacterized protein</fullName>
    </submittedName>
</protein>
<comment type="caution">
    <text evidence="1">The sequence shown here is derived from an EMBL/GenBank/DDBJ whole genome shotgun (WGS) entry which is preliminary data.</text>
</comment>
<dbReference type="EMBL" id="NMUH01004334">
    <property type="protein sequence ID" value="MQM09284.1"/>
    <property type="molecule type" value="Genomic_DNA"/>
</dbReference>
<accession>A0A843WYZ3</accession>
<sequence length="98" mass="10660">MFGAYVVRLWSHVVAPVFRELLCLGGCVPRDCFRIVVLLPLVGVHAALAGKGLVIPIEPCSQGSPPYSFQAGTRYRRSSLSTVVVAVCSAVRWQQCEL</sequence>
<gene>
    <name evidence="1" type="ORF">Taro_042149</name>
</gene>
<keyword evidence="2" id="KW-1185">Reference proteome</keyword>
<evidence type="ECO:0000313" key="2">
    <source>
        <dbReference type="Proteomes" id="UP000652761"/>
    </source>
</evidence>
<dbReference type="AlphaFoldDB" id="A0A843WYZ3"/>